<keyword evidence="6" id="KW-0808">Transferase</keyword>
<dbReference type="PROSITE" id="PS50919">
    <property type="entry name" value="MIR"/>
    <property type="match status" value="3"/>
</dbReference>
<dbReference type="InterPro" id="IPR032421">
    <property type="entry name" value="PMT_4TMC"/>
</dbReference>
<dbReference type="InterPro" id="IPR036300">
    <property type="entry name" value="MIR_dom_sf"/>
</dbReference>
<dbReference type="Pfam" id="PF16192">
    <property type="entry name" value="PMT_4TMC"/>
    <property type="match status" value="1"/>
</dbReference>
<evidence type="ECO:0000259" key="17">
    <source>
        <dbReference type="PROSITE" id="PS50919"/>
    </source>
</evidence>
<evidence type="ECO:0000256" key="10">
    <source>
        <dbReference type="ARBA" id="ARBA00022989"/>
    </source>
</evidence>
<evidence type="ECO:0000256" key="7">
    <source>
        <dbReference type="ARBA" id="ARBA00022692"/>
    </source>
</evidence>
<feature type="region of interest" description="Disordered" evidence="15">
    <location>
        <begin position="762"/>
        <end position="795"/>
    </location>
</feature>
<comment type="similarity">
    <text evidence="3">Belongs to the glycosyltransferase 39 family.</text>
</comment>
<gene>
    <name evidence="18" type="primary">PMT1</name>
    <name evidence="18" type="ORF">CAAN4_E13850</name>
</gene>
<name>A0ABP0EI09_9ASCO</name>
<dbReference type="EC" id="2.4.1.109" evidence="4"/>
<evidence type="ECO:0000256" key="16">
    <source>
        <dbReference type="SAM" id="Phobius"/>
    </source>
</evidence>
<evidence type="ECO:0000256" key="6">
    <source>
        <dbReference type="ARBA" id="ARBA00022679"/>
    </source>
</evidence>
<keyword evidence="9" id="KW-0256">Endoplasmic reticulum</keyword>
<feature type="transmembrane region" description="Helical" evidence="16">
    <location>
        <begin position="229"/>
        <end position="246"/>
    </location>
</feature>
<reference evidence="18 19" key="1">
    <citation type="submission" date="2024-01" db="EMBL/GenBank/DDBJ databases">
        <authorList>
            <consortium name="Genoscope - CEA"/>
            <person name="William W."/>
        </authorList>
    </citation>
    <scope>NUCLEOTIDE SEQUENCE [LARGE SCALE GENOMIC DNA]</scope>
    <source>
        <strain evidence="18 19">29B2s-10</strain>
    </source>
</reference>
<dbReference type="SUPFAM" id="SSF82109">
    <property type="entry name" value="MIR domain"/>
    <property type="match status" value="1"/>
</dbReference>
<evidence type="ECO:0000313" key="18">
    <source>
        <dbReference type="EMBL" id="CAK7909230.1"/>
    </source>
</evidence>
<proteinExistence type="inferred from homology"/>
<dbReference type="InterPro" id="IPR016093">
    <property type="entry name" value="MIR_motif"/>
</dbReference>
<comment type="catalytic activity">
    <reaction evidence="14">
        <text>a di-trans,poly-cis-dolichyl beta-D-mannosyl phosphate + L-seryl-[protein] = 3-O-(alpha-D-mannosyl)-L-seryl-[protein] + a di-trans,poly-cis-dolichyl phosphate + H(+)</text>
        <dbReference type="Rhea" id="RHEA:17377"/>
        <dbReference type="Rhea" id="RHEA-COMP:9863"/>
        <dbReference type="Rhea" id="RHEA-COMP:13546"/>
        <dbReference type="Rhea" id="RHEA-COMP:19498"/>
        <dbReference type="Rhea" id="RHEA-COMP:19501"/>
        <dbReference type="ChEBI" id="CHEBI:15378"/>
        <dbReference type="ChEBI" id="CHEBI:29999"/>
        <dbReference type="ChEBI" id="CHEBI:57683"/>
        <dbReference type="ChEBI" id="CHEBI:58211"/>
        <dbReference type="ChEBI" id="CHEBI:137321"/>
        <dbReference type="EC" id="2.4.1.109"/>
    </reaction>
</comment>
<organism evidence="18 19">
    <name type="scientific">[Candida] anglica</name>
    <dbReference type="NCBI Taxonomy" id="148631"/>
    <lineage>
        <taxon>Eukaryota</taxon>
        <taxon>Fungi</taxon>
        <taxon>Dikarya</taxon>
        <taxon>Ascomycota</taxon>
        <taxon>Saccharomycotina</taxon>
        <taxon>Pichiomycetes</taxon>
        <taxon>Debaryomycetaceae</taxon>
        <taxon>Kurtzmaniella</taxon>
    </lineage>
</organism>
<dbReference type="Pfam" id="PF02366">
    <property type="entry name" value="PMT"/>
    <property type="match status" value="1"/>
</dbReference>
<comment type="catalytic activity">
    <reaction evidence="13">
        <text>a di-trans,poly-cis-dolichyl beta-D-mannosyl phosphate + L-threonyl-[protein] = 3-O-(alpha-D-mannosyl)-L-threonyl-[protein] + a di-trans,poly-cis-dolichyl phosphate + H(+)</text>
        <dbReference type="Rhea" id="RHEA:53396"/>
        <dbReference type="Rhea" id="RHEA-COMP:11060"/>
        <dbReference type="Rhea" id="RHEA-COMP:13547"/>
        <dbReference type="Rhea" id="RHEA-COMP:19498"/>
        <dbReference type="Rhea" id="RHEA-COMP:19501"/>
        <dbReference type="ChEBI" id="CHEBI:15378"/>
        <dbReference type="ChEBI" id="CHEBI:30013"/>
        <dbReference type="ChEBI" id="CHEBI:57683"/>
        <dbReference type="ChEBI" id="CHEBI:58211"/>
        <dbReference type="ChEBI" id="CHEBI:137323"/>
        <dbReference type="EC" id="2.4.1.109"/>
    </reaction>
</comment>
<protein>
    <recommendedName>
        <fullName evidence="4">dolichyl-phosphate-mannose--protein mannosyltransferase</fullName>
        <ecNumber evidence="4">2.4.1.109</ecNumber>
    </recommendedName>
</protein>
<keyword evidence="11 16" id="KW-0472">Membrane</keyword>
<evidence type="ECO:0000256" key="9">
    <source>
        <dbReference type="ARBA" id="ARBA00022824"/>
    </source>
</evidence>
<feature type="transmembrane region" description="Helical" evidence="16">
    <location>
        <begin position="285"/>
        <end position="305"/>
    </location>
</feature>
<feature type="transmembrane region" description="Helical" evidence="16">
    <location>
        <begin position="643"/>
        <end position="660"/>
    </location>
</feature>
<dbReference type="PANTHER" id="PTHR10050:SF50">
    <property type="entry name" value="DOLICHYL-PHOSPHATE-MANNOSE--PROTEIN MANNOSYLTRANSFERASE 1-RELATED"/>
    <property type="match status" value="1"/>
</dbReference>
<feature type="transmembrane region" description="Helical" evidence="16">
    <location>
        <begin position="672"/>
        <end position="691"/>
    </location>
</feature>
<feature type="domain" description="MIR" evidence="17">
    <location>
        <begin position="399"/>
        <end position="460"/>
    </location>
</feature>
<keyword evidence="10 16" id="KW-1133">Transmembrane helix</keyword>
<dbReference type="Proteomes" id="UP001497600">
    <property type="component" value="Chromosome E"/>
</dbReference>
<evidence type="ECO:0000256" key="13">
    <source>
        <dbReference type="ARBA" id="ARBA00045085"/>
    </source>
</evidence>
<dbReference type="GO" id="GO:0016757">
    <property type="term" value="F:glycosyltransferase activity"/>
    <property type="evidence" value="ECO:0007669"/>
    <property type="project" value="UniProtKB-KW"/>
</dbReference>
<dbReference type="SMART" id="SM00472">
    <property type="entry name" value="MIR"/>
    <property type="match status" value="3"/>
</dbReference>
<evidence type="ECO:0000256" key="2">
    <source>
        <dbReference type="ARBA" id="ARBA00004922"/>
    </source>
</evidence>
<keyword evidence="7 16" id="KW-0812">Transmembrane</keyword>
<evidence type="ECO:0000256" key="4">
    <source>
        <dbReference type="ARBA" id="ARBA00012839"/>
    </source>
</evidence>
<evidence type="ECO:0000256" key="14">
    <source>
        <dbReference type="ARBA" id="ARBA00045102"/>
    </source>
</evidence>
<dbReference type="InterPro" id="IPR003342">
    <property type="entry name" value="ArnT-like_N"/>
</dbReference>
<feature type="transmembrane region" description="Helical" evidence="16">
    <location>
        <begin position="252"/>
        <end position="273"/>
    </location>
</feature>
<comment type="subcellular location">
    <subcellularLocation>
        <location evidence="1">Endoplasmic reticulum membrane</location>
        <topology evidence="1">Multi-pass membrane protein</topology>
    </subcellularLocation>
</comment>
<dbReference type="Gene3D" id="1.20.120.20">
    <property type="entry name" value="Apolipoprotein"/>
    <property type="match status" value="1"/>
</dbReference>
<dbReference type="InterPro" id="IPR027005">
    <property type="entry name" value="PMT-like"/>
</dbReference>
<evidence type="ECO:0000256" key="8">
    <source>
        <dbReference type="ARBA" id="ARBA00022737"/>
    </source>
</evidence>
<feature type="transmembrane region" description="Helical" evidence="16">
    <location>
        <begin position="703"/>
        <end position="725"/>
    </location>
</feature>
<dbReference type="Pfam" id="PF02815">
    <property type="entry name" value="MIR"/>
    <property type="match status" value="1"/>
</dbReference>
<evidence type="ECO:0000256" key="12">
    <source>
        <dbReference type="ARBA" id="ARBA00023180"/>
    </source>
</evidence>
<evidence type="ECO:0000256" key="3">
    <source>
        <dbReference type="ARBA" id="ARBA00007222"/>
    </source>
</evidence>
<keyword evidence="12" id="KW-0325">Glycoprotein</keyword>
<evidence type="ECO:0000256" key="15">
    <source>
        <dbReference type="SAM" id="MobiDB-lite"/>
    </source>
</evidence>
<sequence>MAAKKKSSGAAAVAAAAAASKKDKSLFSVDPVSTPAFAKGSVRSFVLTTESQPKPKTRSLISQEYVLLAVLLAASVYVRCKDLLAPSSVVFDEVHFGGFARKYILGEYFMDVHPPLAKMLFAAVGAAAGFKGDFEFKKISDEIPGTYYYYMRLFPAVLGVGTILLCYLTLRSSGCRPIVCLVTASLLAIENANVTLSRYILLDSPLLFFIAASIYALKKFEVQKPFTLGWYKALIACGISLGLAVSSKWVGLFTIAWVGVSCLYHLWFIVGDLTVSTKSIAHHFIARGAILLGIPMTLYLAFFAVHFKVLVNEGAGGVYMTPSFKSSLIGNSIPKDIVGNVGIGSIVTLRHLDTQGGYLHSHNHFYPAGSKQQQITLYPHIDSNNNWMIELYNETEISPEFVPLTDGMKIRLKHVNTGRRLHSHDEKAPVSERDWQKEASCYGYDGFPGDANDDFTVEVVKERSDKDALTEVKAIKTVFRLRHAMSGHYLFSSPVKLPKDWGFEQQEVTTASQGARHLTHWCIETNTNERVNDTIREIVNYPTLSLWDKFTESHKRMWQINQGLTEHHTWQSHPTEWPLLMRGINYWVKDNRQVYLIGNAVVWWLSTAGIVTFIIHIGISILKWQAGQKVATDKNVYNFNAQAFSYVVGWLLHYAPFYIMGRQLFLHHYIPAAYFGILALGHIFEVLIGYLSSGSKIFRRASYGVLALILTLSLLFYINYSSLIYATPWTKESCKASKALGTWDFDCNAFHNEYIDYSASSSAASDSLEPTPQPIENQEEGSRVEETPQAAQPEPIIEERSTVQAEEADVVEQEEIPVAPPAAVDVDSETPIVDEQVVEQVQSVAEEATEKVEEVIEEEVEPFYVAPPVEDIEPTFVDHVAEQAQEAAEPVVEQAQEAAEPVVEQAREVVEQVAEQAQEAAEPVVEQAQEVVEQAQEAAEPVVEQAQEVVEQAQEAAEPVVEQAQEVVEQAQEAAEPVVEQAQEVVEPVVEQAQEAAESFYDAVAEQAEPVVEQAQQIVEEVTEKSQ</sequence>
<dbReference type="PANTHER" id="PTHR10050">
    <property type="entry name" value="DOLICHYL-PHOSPHATE-MANNOSE--PROTEIN MANNOSYLTRANSFERASE"/>
    <property type="match status" value="1"/>
</dbReference>
<comment type="pathway">
    <text evidence="2">Protein modification; protein glycosylation.</text>
</comment>
<keyword evidence="5 18" id="KW-0328">Glycosyltransferase</keyword>
<evidence type="ECO:0000256" key="1">
    <source>
        <dbReference type="ARBA" id="ARBA00004477"/>
    </source>
</evidence>
<dbReference type="EMBL" id="OZ004257">
    <property type="protein sequence ID" value="CAK7909230.1"/>
    <property type="molecule type" value="Genomic_DNA"/>
</dbReference>
<dbReference type="SUPFAM" id="SSF58113">
    <property type="entry name" value="Apolipoprotein A-I"/>
    <property type="match status" value="1"/>
</dbReference>
<feature type="domain" description="MIR" evidence="17">
    <location>
        <begin position="338"/>
        <end position="392"/>
    </location>
</feature>
<evidence type="ECO:0000313" key="19">
    <source>
        <dbReference type="Proteomes" id="UP001497600"/>
    </source>
</evidence>
<evidence type="ECO:0000256" key="11">
    <source>
        <dbReference type="ARBA" id="ARBA00023136"/>
    </source>
</evidence>
<dbReference type="Gene3D" id="2.80.10.50">
    <property type="match status" value="1"/>
</dbReference>
<dbReference type="CDD" id="cd23283">
    <property type="entry name" value="beta-trefoil_MIR_PMT1-like"/>
    <property type="match status" value="1"/>
</dbReference>
<evidence type="ECO:0000256" key="5">
    <source>
        <dbReference type="ARBA" id="ARBA00022676"/>
    </source>
</evidence>
<accession>A0ABP0EI09</accession>
<feature type="transmembrane region" description="Helical" evidence="16">
    <location>
        <begin position="147"/>
        <end position="168"/>
    </location>
</feature>
<feature type="transmembrane region" description="Helical" evidence="16">
    <location>
        <begin position="199"/>
        <end position="217"/>
    </location>
</feature>
<feature type="transmembrane region" description="Helical" evidence="16">
    <location>
        <begin position="601"/>
        <end position="622"/>
    </location>
</feature>
<feature type="domain" description="MIR" evidence="17">
    <location>
        <begin position="469"/>
        <end position="526"/>
    </location>
</feature>
<keyword evidence="19" id="KW-1185">Reference proteome</keyword>
<keyword evidence="8" id="KW-0677">Repeat</keyword>